<evidence type="ECO:0000313" key="7">
    <source>
        <dbReference type="EMBL" id="RMM02422.1"/>
    </source>
</evidence>
<comment type="similarity">
    <text evidence="1">Belongs to the bacterial solute-binding protein 3 family.</text>
</comment>
<dbReference type="RefSeq" id="WP_057422504.1">
    <property type="nucleotide sequence ID" value="NZ_BMZW01000049.1"/>
</dbReference>
<evidence type="ECO:0000259" key="4">
    <source>
        <dbReference type="SMART" id="SM00062"/>
    </source>
</evidence>
<dbReference type="Proteomes" id="UP000050490">
    <property type="component" value="Unassembled WGS sequence"/>
</dbReference>
<dbReference type="PATRIC" id="fig|129137.4.peg.6443"/>
<protein>
    <submittedName>
        <fullName evidence="6">Amino acid ABC transporter substrate-binding protein</fullName>
    </submittedName>
</protein>
<reference evidence="5" key="3">
    <citation type="submission" date="2020-09" db="EMBL/GenBank/DDBJ databases">
        <title>Pseudomonas syringae pv. eriobotryae genome sequence causing loquat canker disease.</title>
        <authorList>
            <person name="Fukuda S."/>
            <person name="Tashiro H."/>
            <person name="Nagano Y."/>
        </authorList>
    </citation>
    <scope>NUCLEOTIDE SEQUENCE</scope>
    <source>
        <strain evidence="5">AM001</strain>
    </source>
</reference>
<dbReference type="PANTHER" id="PTHR35936:SF17">
    <property type="entry name" value="ARGININE-BINDING EXTRACELLULAR PROTEIN ARTP"/>
    <property type="match status" value="1"/>
</dbReference>
<evidence type="ECO:0000256" key="3">
    <source>
        <dbReference type="SAM" id="SignalP"/>
    </source>
</evidence>
<dbReference type="Pfam" id="PF00497">
    <property type="entry name" value="SBP_bac_3"/>
    <property type="match status" value="1"/>
</dbReference>
<reference evidence="6 8" key="1">
    <citation type="submission" date="2015-09" db="EMBL/GenBank/DDBJ databases">
        <title>Genome announcement of multiple Pseudomonas syringae strains.</title>
        <authorList>
            <person name="Thakur S."/>
            <person name="Wang P.W."/>
            <person name="Gong Y."/>
            <person name="Weir B.S."/>
            <person name="Guttman D.S."/>
        </authorList>
    </citation>
    <scope>NUCLEOTIDE SEQUENCE [LARGE SCALE GENOMIC DNA]</scope>
    <source>
        <strain evidence="6 8">ICMP4455</strain>
    </source>
</reference>
<dbReference type="Proteomes" id="UP000630864">
    <property type="component" value="Unassembled WGS sequence"/>
</dbReference>
<dbReference type="PANTHER" id="PTHR35936">
    <property type="entry name" value="MEMBRANE-BOUND LYTIC MUREIN TRANSGLYCOSYLASE F"/>
    <property type="match status" value="1"/>
</dbReference>
<comment type="caution">
    <text evidence="6">The sequence shown here is derived from an EMBL/GenBank/DDBJ whole genome shotgun (WGS) entry which is preliminary data.</text>
</comment>
<gene>
    <name evidence="6" type="ORF">ALO70_04471</name>
    <name evidence="7" type="ORF">ALQ86_03705</name>
    <name evidence="5" type="ORF">PSE10A_52530</name>
</gene>
<dbReference type="Gene3D" id="3.40.190.10">
    <property type="entry name" value="Periplasmic binding protein-like II"/>
    <property type="match status" value="2"/>
</dbReference>
<reference evidence="7 9" key="2">
    <citation type="submission" date="2018-08" db="EMBL/GenBank/DDBJ databases">
        <title>Recombination of ecologically and evolutionarily significant loci maintains genetic cohesion in the Pseudomonas syringae species complex.</title>
        <authorList>
            <person name="Dillon M."/>
            <person name="Thakur S."/>
            <person name="Almeida R.N.D."/>
            <person name="Weir B.S."/>
            <person name="Guttman D.S."/>
        </authorList>
    </citation>
    <scope>NUCLEOTIDE SEQUENCE [LARGE SCALE GENOMIC DNA]</scope>
    <source>
        <strain evidence="7 9">ICMP 8636</strain>
    </source>
</reference>
<feature type="domain" description="Solute-binding protein family 3/N-terminal" evidence="4">
    <location>
        <begin position="26"/>
        <end position="249"/>
    </location>
</feature>
<dbReference type="InterPro" id="IPR001638">
    <property type="entry name" value="Solute-binding_3/MltF_N"/>
</dbReference>
<evidence type="ECO:0000256" key="1">
    <source>
        <dbReference type="ARBA" id="ARBA00010333"/>
    </source>
</evidence>
<organism evidence="6 8">
    <name type="scientific">Pseudomonas amygdali pv. eriobotryae</name>
    <dbReference type="NCBI Taxonomy" id="129137"/>
    <lineage>
        <taxon>Bacteria</taxon>
        <taxon>Pseudomonadati</taxon>
        <taxon>Pseudomonadota</taxon>
        <taxon>Gammaproteobacteria</taxon>
        <taxon>Pseudomonadales</taxon>
        <taxon>Pseudomonadaceae</taxon>
        <taxon>Pseudomonas</taxon>
        <taxon>Pseudomonas amygdali</taxon>
    </lineage>
</organism>
<dbReference type="EMBL" id="LJQI01000406">
    <property type="protein sequence ID" value="KPX20649.1"/>
    <property type="molecule type" value="Genomic_DNA"/>
</dbReference>
<dbReference type="Proteomes" id="UP000272627">
    <property type="component" value="Unassembled WGS sequence"/>
</dbReference>
<proteinExistence type="inferred from homology"/>
<evidence type="ECO:0000313" key="9">
    <source>
        <dbReference type="Proteomes" id="UP000272627"/>
    </source>
</evidence>
<accession>A0A0P9Q0W1</accession>
<name>A0A0P9Q0W1_PSEA0</name>
<evidence type="ECO:0000313" key="6">
    <source>
        <dbReference type="EMBL" id="KPX20649.1"/>
    </source>
</evidence>
<feature type="signal peptide" evidence="3">
    <location>
        <begin position="1"/>
        <end position="23"/>
    </location>
</feature>
<dbReference type="EMBL" id="RBOA01000116">
    <property type="protein sequence ID" value="RMM02422.1"/>
    <property type="molecule type" value="Genomic_DNA"/>
</dbReference>
<keyword evidence="2 3" id="KW-0732">Signal</keyword>
<dbReference type="CDD" id="cd13530">
    <property type="entry name" value="PBP2_peptides_like"/>
    <property type="match status" value="1"/>
</dbReference>
<dbReference type="SUPFAM" id="SSF53850">
    <property type="entry name" value="Periplasmic binding protein-like II"/>
    <property type="match status" value="1"/>
</dbReference>
<sequence length="249" mass="26704">MDRRNFLTLAGAAMLVAALPVRAQSVLKVGSSASGLPFSYLDPLTNTVEGALADLVRKIGAVNGFQPEIQGMQFSSLVPALTSGKIDLIASALLITPERREVIAFTDPVYTYGEGLFVVDSDKTAYTKISDLKGQTVGIQVGSAYIDSLRSNGLTDFKYYNSTGDTLADIQAGRIQAAFADAPQASYRIRHGQFPGVRIVESYVSTIKNSVGFGLRKDQAELLEVFNAAIAKLKADNTVDSIAKKWDVS</sequence>
<dbReference type="AlphaFoldDB" id="A0A0P9Q0W1"/>
<evidence type="ECO:0000313" key="5">
    <source>
        <dbReference type="EMBL" id="GFZ62742.1"/>
    </source>
</evidence>
<feature type="chain" id="PRO_5010433686" evidence="3">
    <location>
        <begin position="24"/>
        <end position="249"/>
    </location>
</feature>
<dbReference type="SMART" id="SM00062">
    <property type="entry name" value="PBPb"/>
    <property type="match status" value="1"/>
</dbReference>
<evidence type="ECO:0000313" key="8">
    <source>
        <dbReference type="Proteomes" id="UP000050490"/>
    </source>
</evidence>
<evidence type="ECO:0000256" key="2">
    <source>
        <dbReference type="ARBA" id="ARBA00022729"/>
    </source>
</evidence>
<dbReference type="EMBL" id="BMZW01000049">
    <property type="protein sequence ID" value="GFZ62742.1"/>
    <property type="molecule type" value="Genomic_DNA"/>
</dbReference>